<sequence length="167" mass="17581">MIRGLVIRPALASDRAGIREVELQAFGQAAEADLVDALVANGDAVLELVATQEGEIVGHILFSRLFVEADEGRVPAVALAPLAVRPKRQDSGIGTALVEHAHASLTHGGDSLSVVLGDPAYYGRFGYAHERAAGFVSDYQCEALQALAWGEAPTTGRLVYAPAFSDL</sequence>
<dbReference type="OrthoDB" id="9797178at2"/>
<dbReference type="Pfam" id="PF13527">
    <property type="entry name" value="Acetyltransf_9"/>
    <property type="match status" value="1"/>
</dbReference>
<proteinExistence type="predicted"/>
<keyword evidence="3" id="KW-1185">Reference proteome</keyword>
<feature type="domain" description="N-acetyltransferase" evidence="1">
    <location>
        <begin position="5"/>
        <end position="148"/>
    </location>
</feature>
<evidence type="ECO:0000313" key="3">
    <source>
        <dbReference type="Proteomes" id="UP000193083"/>
    </source>
</evidence>
<dbReference type="PROSITE" id="PS51186">
    <property type="entry name" value="GNAT"/>
    <property type="match status" value="1"/>
</dbReference>
<dbReference type="CDD" id="cd04301">
    <property type="entry name" value="NAT_SF"/>
    <property type="match status" value="1"/>
</dbReference>
<dbReference type="InterPro" id="IPR016181">
    <property type="entry name" value="Acyl_CoA_acyltransferase"/>
</dbReference>
<reference evidence="2 3" key="1">
    <citation type="submission" date="2017-04" db="EMBL/GenBank/DDBJ databases">
        <authorList>
            <person name="Afonso C.L."/>
            <person name="Miller P.J."/>
            <person name="Scott M.A."/>
            <person name="Spackman E."/>
            <person name="Goraichik I."/>
            <person name="Dimitrov K.M."/>
            <person name="Suarez D.L."/>
            <person name="Swayne D.E."/>
        </authorList>
    </citation>
    <scope>NUCLEOTIDE SEQUENCE [LARGE SCALE GENOMIC DNA]</scope>
    <source>
        <strain evidence="2 3">B5P</strain>
    </source>
</reference>
<evidence type="ECO:0000313" key="2">
    <source>
        <dbReference type="EMBL" id="SMH37713.1"/>
    </source>
</evidence>
<accession>A0A1X7NIR0</accession>
<dbReference type="AlphaFoldDB" id="A0A1X7NIR0"/>
<dbReference type="GO" id="GO:0016747">
    <property type="term" value="F:acyltransferase activity, transferring groups other than amino-acyl groups"/>
    <property type="evidence" value="ECO:0007669"/>
    <property type="project" value="InterPro"/>
</dbReference>
<dbReference type="Gene3D" id="3.40.630.30">
    <property type="match status" value="1"/>
</dbReference>
<dbReference type="Proteomes" id="UP000193083">
    <property type="component" value="Unassembled WGS sequence"/>
</dbReference>
<protein>
    <submittedName>
        <fullName evidence="2">Putative acetyltransferase</fullName>
    </submittedName>
</protein>
<gene>
    <name evidence="2" type="ORF">SAMN02982922_1941</name>
</gene>
<evidence type="ECO:0000259" key="1">
    <source>
        <dbReference type="PROSITE" id="PS51186"/>
    </source>
</evidence>
<organism evidence="2 3">
    <name type="scientific">Mesorhizobium australicum</name>
    <dbReference type="NCBI Taxonomy" id="536018"/>
    <lineage>
        <taxon>Bacteria</taxon>
        <taxon>Pseudomonadati</taxon>
        <taxon>Pseudomonadota</taxon>
        <taxon>Alphaproteobacteria</taxon>
        <taxon>Hyphomicrobiales</taxon>
        <taxon>Phyllobacteriaceae</taxon>
        <taxon>Mesorhizobium</taxon>
    </lineage>
</organism>
<dbReference type="InterPro" id="IPR000182">
    <property type="entry name" value="GNAT_dom"/>
</dbReference>
<dbReference type="SUPFAM" id="SSF55729">
    <property type="entry name" value="Acyl-CoA N-acyltransferases (Nat)"/>
    <property type="match status" value="1"/>
</dbReference>
<dbReference type="EMBL" id="FXBL01000004">
    <property type="protein sequence ID" value="SMH37713.1"/>
    <property type="molecule type" value="Genomic_DNA"/>
</dbReference>
<keyword evidence="2" id="KW-0808">Transferase</keyword>
<name>A0A1X7NIR0_9HYPH</name>